<dbReference type="Pfam" id="PF11543">
    <property type="entry name" value="UN_NPL4"/>
    <property type="match status" value="1"/>
</dbReference>
<evidence type="ECO:0000256" key="1">
    <source>
        <dbReference type="ARBA" id="ARBA00011025"/>
    </source>
</evidence>
<evidence type="ECO:0000313" key="10">
    <source>
        <dbReference type="Proteomes" id="UP000030765"/>
    </source>
</evidence>
<dbReference type="Proteomes" id="UP000030765">
    <property type="component" value="Unassembled WGS sequence"/>
</dbReference>
<dbReference type="VEuPathDB" id="VectorBase:ASIS004952"/>
<organism evidence="9 10">
    <name type="scientific">Anopheles sinensis</name>
    <name type="common">Mosquito</name>
    <dbReference type="NCBI Taxonomy" id="74873"/>
    <lineage>
        <taxon>Eukaryota</taxon>
        <taxon>Metazoa</taxon>
        <taxon>Ecdysozoa</taxon>
        <taxon>Arthropoda</taxon>
        <taxon>Hexapoda</taxon>
        <taxon>Insecta</taxon>
        <taxon>Pterygota</taxon>
        <taxon>Neoptera</taxon>
        <taxon>Endopterygota</taxon>
        <taxon>Diptera</taxon>
        <taxon>Nematocera</taxon>
        <taxon>Culicoidea</taxon>
        <taxon>Culicidae</taxon>
        <taxon>Anophelinae</taxon>
        <taxon>Anopheles</taxon>
    </lineage>
</organism>
<dbReference type="Pfam" id="PF05020">
    <property type="entry name" value="zf-NPL4"/>
    <property type="match status" value="1"/>
</dbReference>
<evidence type="ECO:0000256" key="5">
    <source>
        <dbReference type="ARBA" id="ARBA00060618"/>
    </source>
</evidence>
<dbReference type="Gene3D" id="2.30.30.380">
    <property type="entry name" value="Zn-finger domain of Sec23/24"/>
    <property type="match status" value="1"/>
</dbReference>
<dbReference type="PROSITE" id="PS01358">
    <property type="entry name" value="ZF_RANBP2_1"/>
    <property type="match status" value="1"/>
</dbReference>
<gene>
    <name evidence="8" type="ORF">ZHAS_00004563</name>
</gene>
<accession>A0A084VHI6</accession>
<dbReference type="GO" id="GO:0031625">
    <property type="term" value="F:ubiquitin protein ligase binding"/>
    <property type="evidence" value="ECO:0007669"/>
    <property type="project" value="TreeGrafter"/>
</dbReference>
<dbReference type="PANTHER" id="PTHR12710:SF0">
    <property type="entry name" value="NUCLEAR PROTEIN LOCALIZATION PROTEIN 4 HOMOLOG"/>
    <property type="match status" value="1"/>
</dbReference>
<dbReference type="Gene3D" id="3.10.20.90">
    <property type="entry name" value="Phosphatidylinositol 3-kinase Catalytic Subunit, Chain A, domain 1"/>
    <property type="match status" value="1"/>
</dbReference>
<dbReference type="PANTHER" id="PTHR12710">
    <property type="entry name" value="NUCLEAR PROTEIN LOCALIZATION 4"/>
    <property type="match status" value="1"/>
</dbReference>
<feature type="domain" description="MPN" evidence="7">
    <location>
        <begin position="271"/>
        <end position="408"/>
    </location>
</feature>
<dbReference type="OMA" id="KWSRTGR"/>
<dbReference type="OrthoDB" id="10251089at2759"/>
<dbReference type="GO" id="GO:0008270">
    <property type="term" value="F:zinc ion binding"/>
    <property type="evidence" value="ECO:0007669"/>
    <property type="project" value="UniProtKB-KW"/>
</dbReference>
<comment type="pathway">
    <text evidence="5">Protein degradation; proteasomal ubiquitin-dependent pathway.</text>
</comment>
<dbReference type="SMART" id="SM00547">
    <property type="entry name" value="ZnF_RBZ"/>
    <property type="match status" value="1"/>
</dbReference>
<dbReference type="InterPro" id="IPR007717">
    <property type="entry name" value="NPL4_C"/>
</dbReference>
<dbReference type="InterPro" id="IPR037518">
    <property type="entry name" value="MPN"/>
</dbReference>
<sequence>MANYIELDVKSNAWNVIIVPNETRQSVLRIQSADGTKRVETEPAATARNLYELVRTAYGFDHFDFALFRERNFTKEIVSSGSQDVKDIGLKHGDMLYLRLVEGPSTSKAAERSASASSLASSNSSSISNVAFSREATPSTSAKSLSVVPQLPKEDTVDVELYNQDGRIKRNRDEKLCRHNSNGCCVHCSPLEPWDENYLKEQKIKHFSFHSYLKKLTSGATRGKFVALEDLNCKIKSGCRDHPPWPKGICSKCQPSAITLNRQPYRHVDNVMFENTGIVERFLNYWRTTGHQRIGFLFGTYEIHPDVPLGIRARVAAIYEPPQESNRDSIRLLDDANDGDVDELAKALGLQRVGWIFTDLLSENLASGTVKHVRNIKTHFLTAQECILAGHLQNKYPNRCQHASNGYFGSKFVTVCVTGDDKKQVHMEGYAVSGQCMALVRDNCLIPTKDAPELGYIRESTDKQYVPDVYYKEKDVYGNEVQRLGRPLPVEYLLVDVPASTPLVPLYTFHERKDAKEYFPVENRLIDGHIQDFSALADYLAKSRSMPFLETVSDFHLLLYLYRMEDMLPMKPQLGPLLEAVRSKDKAKANEWKTREVWKTLEELIAASSHHEDSSMSNDVEFVPSGDAEQNWICTYCTFINSRELPACEICNLPRTRQ</sequence>
<dbReference type="AlphaFoldDB" id="A0A084VHI6"/>
<dbReference type="GO" id="GO:0006511">
    <property type="term" value="P:ubiquitin-dependent protein catabolic process"/>
    <property type="evidence" value="ECO:0007669"/>
    <property type="project" value="InterPro"/>
</dbReference>
<dbReference type="InterPro" id="IPR016563">
    <property type="entry name" value="Npl4"/>
</dbReference>
<protein>
    <recommendedName>
        <fullName evidence="6">Nuclear protein localization protein 4 homolog</fullName>
    </recommendedName>
</protein>
<dbReference type="VEuPathDB" id="VectorBase:ASIS015589"/>
<evidence type="ECO:0000256" key="2">
    <source>
        <dbReference type="ARBA" id="ARBA00022723"/>
    </source>
</evidence>
<dbReference type="InterPro" id="IPR007716">
    <property type="entry name" value="NPL4_Zn-bd_put"/>
</dbReference>
<dbReference type="STRING" id="74873.A0A084VHI6"/>
<evidence type="ECO:0000256" key="6">
    <source>
        <dbReference type="ARBA" id="ARBA00074519"/>
    </source>
</evidence>
<keyword evidence="4" id="KW-0862">Zinc</keyword>
<keyword evidence="10" id="KW-1185">Reference proteome</keyword>
<dbReference type="CDD" id="cd08061">
    <property type="entry name" value="MPN_NPL4"/>
    <property type="match status" value="1"/>
</dbReference>
<reference evidence="8 10" key="1">
    <citation type="journal article" date="2014" name="BMC Genomics">
        <title>Genome sequence of Anopheles sinensis provides insight into genetics basis of mosquito competence for malaria parasites.</title>
        <authorList>
            <person name="Zhou D."/>
            <person name="Zhang D."/>
            <person name="Ding G."/>
            <person name="Shi L."/>
            <person name="Hou Q."/>
            <person name="Ye Y."/>
            <person name="Xu Y."/>
            <person name="Zhou H."/>
            <person name="Xiong C."/>
            <person name="Li S."/>
            <person name="Yu J."/>
            <person name="Hong S."/>
            <person name="Yu X."/>
            <person name="Zou P."/>
            <person name="Chen C."/>
            <person name="Chang X."/>
            <person name="Wang W."/>
            <person name="Lv Y."/>
            <person name="Sun Y."/>
            <person name="Ma L."/>
            <person name="Shen B."/>
            <person name="Zhu C."/>
        </authorList>
    </citation>
    <scope>NUCLEOTIDE SEQUENCE [LARGE SCALE GENOMIC DNA]</scope>
</reference>
<dbReference type="InterPro" id="IPR024682">
    <property type="entry name" value="Npl4_Ub-like_dom"/>
</dbReference>
<evidence type="ECO:0000259" key="7">
    <source>
        <dbReference type="PROSITE" id="PS50249"/>
    </source>
</evidence>
<keyword evidence="2" id="KW-0479">Metal-binding</keyword>
<dbReference type="Pfam" id="PF05021">
    <property type="entry name" value="NPL4"/>
    <property type="match status" value="1"/>
</dbReference>
<dbReference type="InterPro" id="IPR001876">
    <property type="entry name" value="Znf_RanBP2"/>
</dbReference>
<name>A0A084VHI6_ANOSI</name>
<dbReference type="FunFam" id="3.40.140.10:FF:000012">
    <property type="entry name" value="nuclear protein localization protein 4 homolog"/>
    <property type="match status" value="1"/>
</dbReference>
<evidence type="ECO:0000256" key="3">
    <source>
        <dbReference type="ARBA" id="ARBA00022771"/>
    </source>
</evidence>
<dbReference type="EMBL" id="ATLV01013177">
    <property type="status" value="NOT_ANNOTATED_CDS"/>
    <property type="molecule type" value="Genomic_DNA"/>
</dbReference>
<dbReference type="VEuPathDB" id="VectorBase:ASIC004563"/>
<evidence type="ECO:0000313" key="8">
    <source>
        <dbReference type="EMBL" id="KFB37430.1"/>
    </source>
</evidence>
<dbReference type="GO" id="GO:0005634">
    <property type="term" value="C:nucleus"/>
    <property type="evidence" value="ECO:0007669"/>
    <property type="project" value="TreeGrafter"/>
</dbReference>
<dbReference type="GO" id="GO:0043130">
    <property type="term" value="F:ubiquitin binding"/>
    <property type="evidence" value="ECO:0007669"/>
    <property type="project" value="TreeGrafter"/>
</dbReference>
<dbReference type="InterPro" id="IPR036443">
    <property type="entry name" value="Znf_RanBP2_sf"/>
</dbReference>
<dbReference type="InterPro" id="IPR029071">
    <property type="entry name" value="Ubiquitin-like_domsf"/>
</dbReference>
<dbReference type="EMBL" id="KE524842">
    <property type="protein sequence ID" value="KFB37430.1"/>
    <property type="molecule type" value="Genomic_DNA"/>
</dbReference>
<dbReference type="EnsemblMetazoa" id="ASIC004563-RA">
    <property type="protein sequence ID" value="ASIC004563-PA"/>
    <property type="gene ID" value="ASIC004563"/>
</dbReference>
<keyword evidence="3" id="KW-0863">Zinc-finger</keyword>
<comment type="similarity">
    <text evidence="1">Belongs to the NPL4 family.</text>
</comment>
<reference evidence="9" key="2">
    <citation type="submission" date="2020-05" db="UniProtKB">
        <authorList>
            <consortium name="EnsemblMetazoa"/>
        </authorList>
    </citation>
    <scope>IDENTIFICATION</scope>
</reference>
<evidence type="ECO:0000313" key="9">
    <source>
        <dbReference type="EnsemblMetazoa" id="ASIC004563-PA"/>
    </source>
</evidence>
<dbReference type="PIRSF" id="PIRSF010052">
    <property type="entry name" value="Polyub_prc_Npl4"/>
    <property type="match status" value="1"/>
</dbReference>
<dbReference type="SUPFAM" id="SSF90209">
    <property type="entry name" value="Ran binding protein zinc finger-like"/>
    <property type="match status" value="1"/>
</dbReference>
<dbReference type="SUPFAM" id="SSF54236">
    <property type="entry name" value="Ubiquitin-like"/>
    <property type="match status" value="1"/>
</dbReference>
<dbReference type="PROSITE" id="PS50249">
    <property type="entry name" value="MPN"/>
    <property type="match status" value="1"/>
</dbReference>
<evidence type="ECO:0000256" key="4">
    <source>
        <dbReference type="ARBA" id="ARBA00022833"/>
    </source>
</evidence>
<proteinExistence type="inferred from homology"/>